<protein>
    <recommendedName>
        <fullName evidence="2">DUF4328 domain-containing protein</fullName>
    </recommendedName>
</protein>
<feature type="transmembrane region" description="Helical" evidence="1">
    <location>
        <begin position="75"/>
        <end position="91"/>
    </location>
</feature>
<keyword evidence="1" id="KW-0472">Membrane</keyword>
<feature type="domain" description="DUF4328" evidence="2">
    <location>
        <begin position="31"/>
        <end position="158"/>
    </location>
</feature>
<name>A0A170PPL2_9ZZZZ</name>
<dbReference type="EMBL" id="CZQE01000292">
    <property type="protein sequence ID" value="CUS45702.1"/>
    <property type="molecule type" value="Genomic_DNA"/>
</dbReference>
<keyword evidence="1" id="KW-1133">Transmembrane helix</keyword>
<evidence type="ECO:0000256" key="1">
    <source>
        <dbReference type="SAM" id="Phobius"/>
    </source>
</evidence>
<feature type="transmembrane region" description="Helical" evidence="1">
    <location>
        <begin position="112"/>
        <end position="130"/>
    </location>
</feature>
<gene>
    <name evidence="3" type="ORF">MGWOODY_Smn2884</name>
</gene>
<evidence type="ECO:0000259" key="2">
    <source>
        <dbReference type="Pfam" id="PF14219"/>
    </source>
</evidence>
<dbReference type="AlphaFoldDB" id="A0A170PPL2"/>
<proteinExistence type="predicted"/>
<accession>A0A170PPL2</accession>
<feature type="transmembrane region" description="Helical" evidence="1">
    <location>
        <begin position="142"/>
        <end position="163"/>
    </location>
</feature>
<reference evidence="3" key="1">
    <citation type="submission" date="2015-10" db="EMBL/GenBank/DDBJ databases">
        <authorList>
            <person name="Gilbert D.G."/>
        </authorList>
    </citation>
    <scope>NUCLEOTIDE SEQUENCE</scope>
</reference>
<organism evidence="3">
    <name type="scientific">hydrothermal vent metagenome</name>
    <dbReference type="NCBI Taxonomy" id="652676"/>
    <lineage>
        <taxon>unclassified sequences</taxon>
        <taxon>metagenomes</taxon>
        <taxon>ecological metagenomes</taxon>
    </lineage>
</organism>
<sequence length="179" mass="19513">MIVIDALWNPAILVAAWMTPELFQRFVTPIANTVDVAALLFKIVTMIVFCRWILVAGNNLIAAGFEDLEFTPWSRIWWFLVPFACLIKPFHGMRELWNASRGVYPHDLNDNLVAAWWALWLLAGLVAWLANAVAGPGTGGLLAGSVADIVLASVAIALIRGIALAQTGLDGSKLNEVFA</sequence>
<keyword evidence="1" id="KW-0812">Transmembrane</keyword>
<dbReference type="InterPro" id="IPR025565">
    <property type="entry name" value="DUF4328"/>
</dbReference>
<dbReference type="Pfam" id="PF14219">
    <property type="entry name" value="DUF4328"/>
    <property type="match status" value="1"/>
</dbReference>
<feature type="transmembrane region" description="Helical" evidence="1">
    <location>
        <begin position="36"/>
        <end position="55"/>
    </location>
</feature>
<evidence type="ECO:0000313" key="3">
    <source>
        <dbReference type="EMBL" id="CUS45702.1"/>
    </source>
</evidence>